<evidence type="ECO:0000259" key="1">
    <source>
        <dbReference type="Pfam" id="PF10544"/>
    </source>
</evidence>
<protein>
    <recommendedName>
        <fullName evidence="1">Bacteriophage T5 Orf172 DNA-binding domain-containing protein</fullName>
    </recommendedName>
</protein>
<organism evidence="2 4">
    <name type="scientific">Paramarasmius palmivorus</name>
    <dbReference type="NCBI Taxonomy" id="297713"/>
    <lineage>
        <taxon>Eukaryota</taxon>
        <taxon>Fungi</taxon>
        <taxon>Dikarya</taxon>
        <taxon>Basidiomycota</taxon>
        <taxon>Agaricomycotina</taxon>
        <taxon>Agaricomycetes</taxon>
        <taxon>Agaricomycetidae</taxon>
        <taxon>Agaricales</taxon>
        <taxon>Marasmiineae</taxon>
        <taxon>Marasmiaceae</taxon>
        <taxon>Paramarasmius</taxon>
    </lineage>
</organism>
<comment type="caution">
    <text evidence="2">The sequence shown here is derived from an EMBL/GenBank/DDBJ whole genome shotgun (WGS) entry which is preliminary data.</text>
</comment>
<gene>
    <name evidence="3" type="ORF">VNI00_014247</name>
    <name evidence="2" type="ORF">VNI00_016904</name>
</gene>
<dbReference type="Pfam" id="PF10544">
    <property type="entry name" value="T5orf172"/>
    <property type="match status" value="1"/>
</dbReference>
<dbReference type="Proteomes" id="UP001383192">
    <property type="component" value="Unassembled WGS sequence"/>
</dbReference>
<reference evidence="2 4" key="1">
    <citation type="submission" date="2024-01" db="EMBL/GenBank/DDBJ databases">
        <title>A draft genome for a cacao thread blight-causing isolate of Paramarasmius palmivorus.</title>
        <authorList>
            <person name="Baruah I.K."/>
            <person name="Bukari Y."/>
            <person name="Amoako-Attah I."/>
            <person name="Meinhardt L.W."/>
            <person name="Bailey B.A."/>
            <person name="Cohen S.P."/>
        </authorList>
    </citation>
    <scope>NUCLEOTIDE SEQUENCE [LARGE SCALE GENOMIC DNA]</scope>
    <source>
        <strain evidence="2 4">GH-12</strain>
    </source>
</reference>
<feature type="domain" description="Bacteriophage T5 Orf172 DNA-binding" evidence="1">
    <location>
        <begin position="22"/>
        <end position="112"/>
    </location>
</feature>
<dbReference type="EMBL" id="JAYKXP010000145">
    <property type="protein sequence ID" value="KAK7022858.1"/>
    <property type="molecule type" value="Genomic_DNA"/>
</dbReference>
<dbReference type="PANTHER" id="PTHR28094">
    <property type="entry name" value="MEIOTICALLY UP-REGULATED GENE 113 PROTEIN"/>
    <property type="match status" value="1"/>
</dbReference>
<dbReference type="EMBL" id="JAYKXP010000079">
    <property type="protein sequence ID" value="KAK7030230.1"/>
    <property type="molecule type" value="Genomic_DNA"/>
</dbReference>
<dbReference type="InterPro" id="IPR053006">
    <property type="entry name" value="Meiosis_regulatory"/>
</dbReference>
<keyword evidence="4" id="KW-1185">Reference proteome</keyword>
<evidence type="ECO:0000313" key="3">
    <source>
        <dbReference type="EMBL" id="KAK7030230.1"/>
    </source>
</evidence>
<sequence length="133" mass="15682">MARSRALRHKMKMKPSKADKRGSIYVLERKEGTGRLWKVGRSNCVPRRVKEWNRLCKGHGYKLRDSWEVRWAGKMERCVHLALMDLGFRRLIFRCSGCGKRHRELFWSPYNDSRTMEIIGEVIKGLEEEMGGN</sequence>
<evidence type="ECO:0000313" key="4">
    <source>
        <dbReference type="Proteomes" id="UP001383192"/>
    </source>
</evidence>
<accession>A0AAW0B9P0</accession>
<evidence type="ECO:0000313" key="2">
    <source>
        <dbReference type="EMBL" id="KAK7022858.1"/>
    </source>
</evidence>
<name>A0AAW0B9P0_9AGAR</name>
<dbReference type="InterPro" id="IPR018306">
    <property type="entry name" value="Phage_T5_Orf172_DNA-bd"/>
</dbReference>
<dbReference type="PANTHER" id="PTHR28094:SF1">
    <property type="entry name" value="MEIOTICALLY UP-REGULATED GENE 113 PROTEIN"/>
    <property type="match status" value="1"/>
</dbReference>
<proteinExistence type="predicted"/>
<dbReference type="AlphaFoldDB" id="A0AAW0B9P0"/>